<name>A0A381URG1_9ZZZZ</name>
<sequence length="37" mass="3804">VPPVIVLISMALPASLDIGIFLEPSEAGVSLNAEKVI</sequence>
<protein>
    <submittedName>
        <fullName evidence="1">Uncharacterized protein</fullName>
    </submittedName>
</protein>
<dbReference type="EMBL" id="UINC01006836">
    <property type="protein sequence ID" value="SVA29927.1"/>
    <property type="molecule type" value="Genomic_DNA"/>
</dbReference>
<gene>
    <name evidence="1" type="ORF">METZ01_LOCUS82781</name>
</gene>
<feature type="non-terminal residue" evidence="1">
    <location>
        <position position="1"/>
    </location>
</feature>
<proteinExistence type="predicted"/>
<dbReference type="AlphaFoldDB" id="A0A381URG1"/>
<organism evidence="1">
    <name type="scientific">marine metagenome</name>
    <dbReference type="NCBI Taxonomy" id="408172"/>
    <lineage>
        <taxon>unclassified sequences</taxon>
        <taxon>metagenomes</taxon>
        <taxon>ecological metagenomes</taxon>
    </lineage>
</organism>
<evidence type="ECO:0000313" key="1">
    <source>
        <dbReference type="EMBL" id="SVA29927.1"/>
    </source>
</evidence>
<accession>A0A381URG1</accession>
<reference evidence="1" key="1">
    <citation type="submission" date="2018-05" db="EMBL/GenBank/DDBJ databases">
        <authorList>
            <person name="Lanie J.A."/>
            <person name="Ng W.-L."/>
            <person name="Kazmierczak K.M."/>
            <person name="Andrzejewski T.M."/>
            <person name="Davidsen T.M."/>
            <person name="Wayne K.J."/>
            <person name="Tettelin H."/>
            <person name="Glass J.I."/>
            <person name="Rusch D."/>
            <person name="Podicherti R."/>
            <person name="Tsui H.-C.T."/>
            <person name="Winkler M.E."/>
        </authorList>
    </citation>
    <scope>NUCLEOTIDE SEQUENCE</scope>
</reference>